<name>A0A1H2WFE6_9BACL</name>
<evidence type="ECO:0000256" key="4">
    <source>
        <dbReference type="ARBA" id="ARBA00023136"/>
    </source>
</evidence>
<gene>
    <name evidence="7" type="ORF">Heshes_07350</name>
    <name evidence="8" type="ORF">SAMN04489725_1151</name>
</gene>
<evidence type="ECO:0000313" key="8">
    <source>
        <dbReference type="EMBL" id="SDW79255.1"/>
    </source>
</evidence>
<reference evidence="9" key="2">
    <citation type="submission" date="2016-10" db="EMBL/GenBank/DDBJ databases">
        <authorList>
            <person name="Varghese N."/>
        </authorList>
    </citation>
    <scope>NUCLEOTIDE SEQUENCE [LARGE SCALE GENOMIC DNA]</scope>
    <source>
        <strain evidence="9">DSM 12489</strain>
    </source>
</reference>
<feature type="transmembrane region" description="Helical" evidence="5">
    <location>
        <begin position="86"/>
        <end position="106"/>
    </location>
</feature>
<evidence type="ECO:0000313" key="9">
    <source>
        <dbReference type="Proteomes" id="UP000182589"/>
    </source>
</evidence>
<keyword evidence="4 5" id="KW-0472">Membrane</keyword>
<accession>A0A1H2WFE6</accession>
<reference evidence="8" key="1">
    <citation type="submission" date="2016-10" db="EMBL/GenBank/DDBJ databases">
        <authorList>
            <person name="de Groot N.N."/>
        </authorList>
    </citation>
    <scope>NUCLEOTIDE SEQUENCE [LARGE SCALE GENOMIC DNA]</scope>
    <source>
        <strain evidence="8">DSM 12489</strain>
    </source>
</reference>
<evidence type="ECO:0000256" key="1">
    <source>
        <dbReference type="ARBA" id="ARBA00004141"/>
    </source>
</evidence>
<feature type="transmembrane region" description="Helical" evidence="5">
    <location>
        <begin position="126"/>
        <end position="150"/>
    </location>
</feature>
<dbReference type="GO" id="GO:0016020">
    <property type="term" value="C:membrane"/>
    <property type="evidence" value="ECO:0007669"/>
    <property type="project" value="UniProtKB-SubCell"/>
</dbReference>
<keyword evidence="9" id="KW-1185">Reference proteome</keyword>
<evidence type="ECO:0000259" key="6">
    <source>
        <dbReference type="Pfam" id="PF01794"/>
    </source>
</evidence>
<evidence type="ECO:0000313" key="7">
    <source>
        <dbReference type="EMBL" id="GLV13051.1"/>
    </source>
</evidence>
<dbReference type="EMBL" id="BSRA01000003">
    <property type="protein sequence ID" value="GLV13051.1"/>
    <property type="molecule type" value="Genomic_DNA"/>
</dbReference>
<dbReference type="EMBL" id="FNOJ01000015">
    <property type="protein sequence ID" value="SDW79255.1"/>
    <property type="molecule type" value="Genomic_DNA"/>
</dbReference>
<dbReference type="InterPro" id="IPR013130">
    <property type="entry name" value="Fe3_Rdtase_TM_dom"/>
</dbReference>
<keyword evidence="3 5" id="KW-1133">Transmembrane helix</keyword>
<dbReference type="AlphaFoldDB" id="A0A1H2WFE6"/>
<dbReference type="STRING" id="89784.SAMN04489725_1151"/>
<dbReference type="RefSeq" id="WP_074693444.1">
    <property type="nucleotide sequence ID" value="NZ_BSRA01000003.1"/>
</dbReference>
<evidence type="ECO:0000256" key="3">
    <source>
        <dbReference type="ARBA" id="ARBA00022989"/>
    </source>
</evidence>
<evidence type="ECO:0000256" key="2">
    <source>
        <dbReference type="ARBA" id="ARBA00022692"/>
    </source>
</evidence>
<organism evidence="8 9">
    <name type="scientific">Alicyclobacillus hesperidum</name>
    <dbReference type="NCBI Taxonomy" id="89784"/>
    <lineage>
        <taxon>Bacteria</taxon>
        <taxon>Bacillati</taxon>
        <taxon>Bacillota</taxon>
        <taxon>Bacilli</taxon>
        <taxon>Bacillales</taxon>
        <taxon>Alicyclobacillaceae</taxon>
        <taxon>Alicyclobacillus</taxon>
    </lineage>
</organism>
<keyword evidence="2 5" id="KW-0812">Transmembrane</keyword>
<sequence length="227" mass="25479">MQLIVKPQRLPFIYTWVVVAAVIAGSYALVFLTDPAPASANRMHWYVARASGMTAYILLAIAVLLGASSSTGLFDRWKLRKLTTQLHQFSALLVFPFLFFHLWGLHADTMVPFPLPSLFIPFDAGYRALAVGLGILVMYGWILLIVTSYFREKLNAKVWRTIHVLAFPMFIAVTLHGLFSGTDTGKPWAVLIYAVPSALFLLVFGRRLFAARSRRQTPKSKEHARPV</sequence>
<proteinExistence type="predicted"/>
<feature type="transmembrane region" description="Helical" evidence="5">
    <location>
        <begin position="53"/>
        <end position="74"/>
    </location>
</feature>
<evidence type="ECO:0000256" key="5">
    <source>
        <dbReference type="SAM" id="Phobius"/>
    </source>
</evidence>
<dbReference type="Proteomes" id="UP001157137">
    <property type="component" value="Unassembled WGS sequence"/>
</dbReference>
<dbReference type="Pfam" id="PF01794">
    <property type="entry name" value="Ferric_reduct"/>
    <property type="match status" value="1"/>
</dbReference>
<protein>
    <submittedName>
        <fullName evidence="8">Ferric reductase like transmembrane component</fullName>
    </submittedName>
</protein>
<comment type="subcellular location">
    <subcellularLocation>
        <location evidence="1">Membrane</location>
        <topology evidence="1">Multi-pass membrane protein</topology>
    </subcellularLocation>
</comment>
<dbReference type="Proteomes" id="UP000182589">
    <property type="component" value="Unassembled WGS sequence"/>
</dbReference>
<feature type="domain" description="Ferric oxidoreductase" evidence="6">
    <location>
        <begin position="52"/>
        <end position="173"/>
    </location>
</feature>
<feature type="transmembrane region" description="Helical" evidence="5">
    <location>
        <begin position="162"/>
        <end position="182"/>
    </location>
</feature>
<reference evidence="7" key="3">
    <citation type="submission" date="2023-02" db="EMBL/GenBank/DDBJ databases">
        <title>Proposal of a novel subspecies: Alicyclobacillus hesperidum subspecies aegle.</title>
        <authorList>
            <person name="Goto K."/>
            <person name="Fujii T."/>
            <person name="Yasui K."/>
            <person name="Mochida K."/>
            <person name="Kato-Tanaka Y."/>
            <person name="Morohoshi S."/>
            <person name="An S.Y."/>
            <person name="Kasai H."/>
            <person name="Yokota A."/>
        </authorList>
    </citation>
    <scope>NUCLEOTIDE SEQUENCE</scope>
    <source>
        <strain evidence="7">DSM 12766</strain>
    </source>
</reference>
<feature type="transmembrane region" description="Helical" evidence="5">
    <location>
        <begin position="12"/>
        <end position="33"/>
    </location>
</feature>
<feature type="transmembrane region" description="Helical" evidence="5">
    <location>
        <begin position="188"/>
        <end position="209"/>
    </location>
</feature>